<name>A0A8S0ZPQ9_ARCPL</name>
<dbReference type="OrthoDB" id="6357684at2759"/>
<accession>A0A8S0ZPQ9</accession>
<feature type="compositionally biased region" description="Polar residues" evidence="2">
    <location>
        <begin position="106"/>
        <end position="115"/>
    </location>
</feature>
<dbReference type="SUPFAM" id="SSF57903">
    <property type="entry name" value="FYVE/PHD zinc finger"/>
    <property type="match status" value="1"/>
</dbReference>
<evidence type="ECO:0000313" key="4">
    <source>
        <dbReference type="Proteomes" id="UP000494106"/>
    </source>
</evidence>
<reference evidence="3 4" key="1">
    <citation type="submission" date="2020-04" db="EMBL/GenBank/DDBJ databases">
        <authorList>
            <person name="Wallbank WR R."/>
            <person name="Pardo Diaz C."/>
            <person name="Kozak K."/>
            <person name="Martin S."/>
            <person name="Jiggins C."/>
            <person name="Moest M."/>
            <person name="Warren A I."/>
            <person name="Byers J.R.P. K."/>
            <person name="Montejo-Kovacevich G."/>
            <person name="Yen C E."/>
        </authorList>
    </citation>
    <scope>NUCLEOTIDE SEQUENCE [LARGE SCALE GENOMIC DNA]</scope>
</reference>
<proteinExistence type="predicted"/>
<keyword evidence="1" id="KW-0175">Coiled coil</keyword>
<dbReference type="PANTHER" id="PTHR46601:SF1">
    <property type="entry name" value="ADF-H DOMAIN-CONTAINING PROTEIN"/>
    <property type="match status" value="1"/>
</dbReference>
<evidence type="ECO:0000313" key="3">
    <source>
        <dbReference type="EMBL" id="CAB3236345.1"/>
    </source>
</evidence>
<dbReference type="PANTHER" id="PTHR46601">
    <property type="entry name" value="ULP_PROTEASE DOMAIN-CONTAINING PROTEIN"/>
    <property type="match status" value="1"/>
</dbReference>
<comment type="caution">
    <text evidence="3">The sequence shown here is derived from an EMBL/GenBank/DDBJ whole genome shotgun (WGS) entry which is preliminary data.</text>
</comment>
<evidence type="ECO:0000256" key="2">
    <source>
        <dbReference type="SAM" id="MobiDB-lite"/>
    </source>
</evidence>
<feature type="coiled-coil region" evidence="1">
    <location>
        <begin position="133"/>
        <end position="212"/>
    </location>
</feature>
<dbReference type="Proteomes" id="UP000494106">
    <property type="component" value="Unassembled WGS sequence"/>
</dbReference>
<dbReference type="InterPro" id="IPR011011">
    <property type="entry name" value="Znf_FYVE_PHD"/>
</dbReference>
<sequence>MWVKLETRTSDEIARLLPYPLRCGKMPLTGAEKTRRYREKLKLSRPEEYKAQCNRNLQRMNTKKKKISEMTAKDAEDQRKKWRDDKRRSIQKKKERKNEQKETENVNDFPTNPSNDATITTLRKKIKLLFKKCRNLTTQVQIVKTQKETLKKRFQRLKQRTTKRISDLEEDILKMKAREEVLAYTLKRTYRNIRTRKEKKTLRNLIENAKNKKHVWEMMGLKGRGRKENNEIKVVEIKELTKFYLRDDNSRNTSETEVVLVCDFSENYETKMGSEIQAMHFGASKTQITLHTGMIYWTNRSQSFCTIAESNNHQPPAIWAHLEPLLNLIREESPNVTRLHFFSDGPSSQYRQKNNFYLFAHFTNRFGFDATWSFFEAGHGKSVADGIGGCVKRTLDRKVCQGRDIVDAQDAYDILNQCLKRIQVFLIPDHSINEITRILPPNVQPLKGTLRVHQIIAIDKSSVKFRDVSCFCGPVSGHCNCFSPQIHNVVPLNVKIKQLPRKIKSRNASNSFLAVNVPSTSKVQPPMSSYAFEMPNEDEEVSRLTSEDLSELVEFPQQMESFTILDTDGILKTNIKNSKFLECHKCTFTILGKKVKCLACSKWYCEECVEGSPMELDYICNKCLIGEGSYLIYYLVLRT</sequence>
<feature type="region of interest" description="Disordered" evidence="2">
    <location>
        <begin position="52"/>
        <end position="115"/>
    </location>
</feature>
<protein>
    <submittedName>
        <fullName evidence="3">Uncharacterized protein</fullName>
    </submittedName>
</protein>
<evidence type="ECO:0000256" key="1">
    <source>
        <dbReference type="SAM" id="Coils"/>
    </source>
</evidence>
<dbReference type="AlphaFoldDB" id="A0A8S0ZPQ9"/>
<organism evidence="3 4">
    <name type="scientific">Arctia plantaginis</name>
    <name type="common">Wood tiger moth</name>
    <name type="synonym">Phalaena plantaginis</name>
    <dbReference type="NCBI Taxonomy" id="874455"/>
    <lineage>
        <taxon>Eukaryota</taxon>
        <taxon>Metazoa</taxon>
        <taxon>Ecdysozoa</taxon>
        <taxon>Arthropoda</taxon>
        <taxon>Hexapoda</taxon>
        <taxon>Insecta</taxon>
        <taxon>Pterygota</taxon>
        <taxon>Neoptera</taxon>
        <taxon>Endopterygota</taxon>
        <taxon>Lepidoptera</taxon>
        <taxon>Glossata</taxon>
        <taxon>Ditrysia</taxon>
        <taxon>Noctuoidea</taxon>
        <taxon>Erebidae</taxon>
        <taxon>Arctiinae</taxon>
        <taxon>Arctia</taxon>
    </lineage>
</organism>
<gene>
    <name evidence="3" type="ORF">APLA_LOCUS6497</name>
</gene>
<feature type="compositionally biased region" description="Basic and acidic residues" evidence="2">
    <location>
        <begin position="67"/>
        <end position="88"/>
    </location>
</feature>
<keyword evidence="4" id="KW-1185">Reference proteome</keyword>
<dbReference type="EMBL" id="CADEBC010000487">
    <property type="protein sequence ID" value="CAB3236345.1"/>
    <property type="molecule type" value="Genomic_DNA"/>
</dbReference>